<dbReference type="RefSeq" id="WP_254790467.1">
    <property type="nucleotide sequence ID" value="NZ_FOND01000001.1"/>
</dbReference>
<dbReference type="STRING" id="1798228.SAMN05216574_101439"/>
<name>A0A1I1WLS3_9ACTN</name>
<gene>
    <name evidence="1" type="ORF">SAMN05216574_101439</name>
</gene>
<protein>
    <submittedName>
        <fullName evidence="1">Uncharacterized protein</fullName>
    </submittedName>
</protein>
<reference evidence="2" key="1">
    <citation type="submission" date="2016-10" db="EMBL/GenBank/DDBJ databases">
        <authorList>
            <person name="Varghese N."/>
            <person name="Submissions S."/>
        </authorList>
    </citation>
    <scope>NUCLEOTIDE SEQUENCE [LARGE SCALE GENOMIC DNA]</scope>
    <source>
        <strain evidence="2">DSM 46838</strain>
    </source>
</reference>
<evidence type="ECO:0000313" key="1">
    <source>
        <dbReference type="EMBL" id="SFD96032.1"/>
    </source>
</evidence>
<dbReference type="Proteomes" id="UP000198589">
    <property type="component" value="Unassembled WGS sequence"/>
</dbReference>
<dbReference type="AlphaFoldDB" id="A0A1I1WLS3"/>
<accession>A0A1I1WLS3</accession>
<evidence type="ECO:0000313" key="2">
    <source>
        <dbReference type="Proteomes" id="UP000198589"/>
    </source>
</evidence>
<keyword evidence="2" id="KW-1185">Reference proteome</keyword>
<organism evidence="1 2">
    <name type="scientific">Blastococcus tunisiensis</name>
    <dbReference type="NCBI Taxonomy" id="1798228"/>
    <lineage>
        <taxon>Bacteria</taxon>
        <taxon>Bacillati</taxon>
        <taxon>Actinomycetota</taxon>
        <taxon>Actinomycetes</taxon>
        <taxon>Geodermatophilales</taxon>
        <taxon>Geodermatophilaceae</taxon>
        <taxon>Blastococcus</taxon>
    </lineage>
</organism>
<dbReference type="EMBL" id="FOND01000001">
    <property type="protein sequence ID" value="SFD96032.1"/>
    <property type="molecule type" value="Genomic_DNA"/>
</dbReference>
<sequence length="106" mass="11590">MRNRRCPRPPRLNPDIADLVSTFAEQLAGGCRPGGRTELVSLLARLAGLLDLVPTDDTRLLTARLRATPPGTGCVLSDTEEAAHARTADRMNHIWAHGSGIDRYLY</sequence>
<proteinExistence type="predicted"/>